<sequence length="189" mass="20161">MSWIPGRGTSSSTSAFGLGGGGGGGGGSGRWINMDTNQIKNMGGELTGENDAFKDLGFELTRQQRLMGFVGCLIGGFVISLLGTLLLLTGSLATFAILYSLGIIVSLIGTGFLIGFLKQLKQMFAPVRIGATAIFLAAFVMVWISALVLKITVLAIVFVVVLYLAYLWYCLSYIPYARSFVSNLVGKFF</sequence>
<evidence type="ECO:0000313" key="2">
    <source>
        <dbReference type="Proteomes" id="UP000245626"/>
    </source>
</evidence>
<gene>
    <name evidence="1" type="ORF">IE53DRAFT_390446</name>
</gene>
<proteinExistence type="predicted"/>
<dbReference type="EMBL" id="KZ820436">
    <property type="protein sequence ID" value="PWN47429.1"/>
    <property type="molecule type" value="Genomic_DNA"/>
</dbReference>
<reference evidence="1 2" key="1">
    <citation type="journal article" date="2018" name="Mol. Biol. Evol.">
        <title>Broad Genomic Sampling Reveals a Smut Pathogenic Ancestry of the Fungal Clade Ustilaginomycotina.</title>
        <authorList>
            <person name="Kijpornyongpan T."/>
            <person name="Mondo S.J."/>
            <person name="Barry K."/>
            <person name="Sandor L."/>
            <person name="Lee J."/>
            <person name="Lipzen A."/>
            <person name="Pangilinan J."/>
            <person name="LaButti K."/>
            <person name="Hainaut M."/>
            <person name="Henrissat B."/>
            <person name="Grigoriev I.V."/>
            <person name="Spatafora J.W."/>
            <person name="Aime M.C."/>
        </authorList>
    </citation>
    <scope>NUCLEOTIDE SEQUENCE [LARGE SCALE GENOMIC DNA]</scope>
    <source>
        <strain evidence="1 2">SA 807</strain>
    </source>
</reference>
<dbReference type="Proteomes" id="UP000245626">
    <property type="component" value="Unassembled WGS sequence"/>
</dbReference>
<keyword evidence="2" id="KW-1185">Reference proteome</keyword>
<evidence type="ECO:0000313" key="1">
    <source>
        <dbReference type="EMBL" id="PWN47429.1"/>
    </source>
</evidence>
<accession>A0ACD0NNR9</accession>
<organism evidence="1 2">
    <name type="scientific">Violaceomyces palustris</name>
    <dbReference type="NCBI Taxonomy" id="1673888"/>
    <lineage>
        <taxon>Eukaryota</taxon>
        <taxon>Fungi</taxon>
        <taxon>Dikarya</taxon>
        <taxon>Basidiomycota</taxon>
        <taxon>Ustilaginomycotina</taxon>
        <taxon>Ustilaginomycetes</taxon>
        <taxon>Violaceomycetales</taxon>
        <taxon>Violaceomycetaceae</taxon>
        <taxon>Violaceomyces</taxon>
    </lineage>
</organism>
<protein>
    <submittedName>
        <fullName evidence="1">SFT2-domain-containing protein</fullName>
    </submittedName>
</protein>
<name>A0ACD0NNR9_9BASI</name>